<dbReference type="PANTHER" id="PTHR47926:SF492">
    <property type="entry name" value="DYW DOMAIN-CONTAINING PROTEIN"/>
    <property type="match status" value="1"/>
</dbReference>
<keyword evidence="4" id="KW-1185">Reference proteome</keyword>
<feature type="repeat" description="PPR" evidence="2">
    <location>
        <begin position="325"/>
        <end position="359"/>
    </location>
</feature>
<sequence>MYYPRRGTIRYLASAAAAIHKTSWDPTVSLTLNHPTLLLLEKCNSRYHFKQILAQMMRKNLTSQTFTMSRLLYFCAISHPENLDLAFLLYNHFTPSINLFIYNVMISASSAQAFALYNRMLRSFIYPDKHTLLYLLQASDGLYGGKQIHCHSIVMGMFSCGYLQNSLIKMYMENGQMGYARKVFEQMPEPDAVSFNVMIIEYSKRGCSSESIKVFREMMSSGLVPDGFTMLGLLMYCGQLGLAQFGKSIHAWIERRECLVSSSLILGNALLDMYVKCKELKLARAVFSSLRERDAFSWNTMIAGYAKIGELDLACRFFYEAPKRDPVSWNSMIAGYARKADFVTQRTLLNKMISEDVRPDEFTMVNLVSAAAEIASLGHGRWLHGLALRMQIKLDAILGSSLINMYSKCGHIEKAFKVFKGVAEKDVTVWTTMITGFAFHGHGSRALEMFFEMQKYVMPNHVTLLAVLTACSHSGFVDEGLKVFNTMRDKYAIEPGIEHYGCLVDLLARSGKLELAVHVIKNMPMRPSRSIWGSVLSACKAKEENTEMAKMASAELLRLEPEKEGGYVLLSNIYASCGKWLYSDDIREVMENQGIKKPAGCSSLVVDGVEHEFVAADKRHRRWADIQAILFRLRSQMKIRDEFSSE</sequence>
<name>A0AAD3SBR2_NEPGR</name>
<dbReference type="Gene3D" id="1.25.40.10">
    <property type="entry name" value="Tetratricopeptide repeat domain"/>
    <property type="match status" value="4"/>
</dbReference>
<feature type="repeat" description="PPR" evidence="2">
    <location>
        <begin position="294"/>
        <end position="324"/>
    </location>
</feature>
<dbReference type="Proteomes" id="UP001279734">
    <property type="component" value="Unassembled WGS sequence"/>
</dbReference>
<dbReference type="Pfam" id="PF01535">
    <property type="entry name" value="PPR"/>
    <property type="match status" value="8"/>
</dbReference>
<proteinExistence type="predicted"/>
<accession>A0AAD3SBR2</accession>
<feature type="repeat" description="PPR" evidence="2">
    <location>
        <begin position="191"/>
        <end position="225"/>
    </location>
</feature>
<dbReference type="InterPro" id="IPR002885">
    <property type="entry name" value="PPR_rpt"/>
</dbReference>
<dbReference type="GO" id="GO:0003723">
    <property type="term" value="F:RNA binding"/>
    <property type="evidence" value="ECO:0007669"/>
    <property type="project" value="InterPro"/>
</dbReference>
<evidence type="ECO:0000256" key="2">
    <source>
        <dbReference type="PROSITE-ProRule" id="PRU00708"/>
    </source>
</evidence>
<dbReference type="GO" id="GO:0009451">
    <property type="term" value="P:RNA modification"/>
    <property type="evidence" value="ECO:0007669"/>
    <property type="project" value="InterPro"/>
</dbReference>
<dbReference type="PANTHER" id="PTHR47926">
    <property type="entry name" value="PENTATRICOPEPTIDE REPEAT-CONTAINING PROTEIN"/>
    <property type="match status" value="1"/>
</dbReference>
<dbReference type="Pfam" id="PF20431">
    <property type="entry name" value="E_motif"/>
    <property type="match status" value="1"/>
</dbReference>
<protein>
    <recommendedName>
        <fullName evidence="5">Pentatricopeptide repeat-containing protein</fullName>
    </recommendedName>
</protein>
<reference evidence="3" key="1">
    <citation type="submission" date="2023-05" db="EMBL/GenBank/DDBJ databases">
        <title>Nepenthes gracilis genome sequencing.</title>
        <authorList>
            <person name="Fukushima K."/>
        </authorList>
    </citation>
    <scope>NUCLEOTIDE SEQUENCE</scope>
    <source>
        <strain evidence="3">SING2019-196</strain>
    </source>
</reference>
<dbReference type="InterPro" id="IPR046848">
    <property type="entry name" value="E_motif"/>
</dbReference>
<evidence type="ECO:0008006" key="5">
    <source>
        <dbReference type="Google" id="ProtNLM"/>
    </source>
</evidence>
<gene>
    <name evidence="3" type="ORF">Nepgr_009649</name>
</gene>
<dbReference type="NCBIfam" id="TIGR00756">
    <property type="entry name" value="PPR"/>
    <property type="match status" value="3"/>
</dbReference>
<evidence type="ECO:0000313" key="3">
    <source>
        <dbReference type="EMBL" id="GMH07809.1"/>
    </source>
</evidence>
<evidence type="ECO:0000256" key="1">
    <source>
        <dbReference type="ARBA" id="ARBA00022737"/>
    </source>
</evidence>
<organism evidence="3 4">
    <name type="scientific">Nepenthes gracilis</name>
    <name type="common">Slender pitcher plant</name>
    <dbReference type="NCBI Taxonomy" id="150966"/>
    <lineage>
        <taxon>Eukaryota</taxon>
        <taxon>Viridiplantae</taxon>
        <taxon>Streptophyta</taxon>
        <taxon>Embryophyta</taxon>
        <taxon>Tracheophyta</taxon>
        <taxon>Spermatophyta</taxon>
        <taxon>Magnoliopsida</taxon>
        <taxon>eudicotyledons</taxon>
        <taxon>Gunneridae</taxon>
        <taxon>Pentapetalae</taxon>
        <taxon>Caryophyllales</taxon>
        <taxon>Nepenthaceae</taxon>
        <taxon>Nepenthes</taxon>
    </lineage>
</organism>
<dbReference type="InterPro" id="IPR046960">
    <property type="entry name" value="PPR_At4g14850-like_plant"/>
</dbReference>
<feature type="repeat" description="PPR" evidence="2">
    <location>
        <begin position="395"/>
        <end position="429"/>
    </location>
</feature>
<dbReference type="EMBL" id="BSYO01000007">
    <property type="protein sequence ID" value="GMH07809.1"/>
    <property type="molecule type" value="Genomic_DNA"/>
</dbReference>
<dbReference type="FunFam" id="1.25.40.10:FF:000090">
    <property type="entry name" value="Pentatricopeptide repeat-containing protein, chloroplastic"/>
    <property type="match status" value="1"/>
</dbReference>
<dbReference type="AlphaFoldDB" id="A0AAD3SBR2"/>
<dbReference type="FunFam" id="1.25.40.10:FF:000285">
    <property type="entry name" value="Pentatricopeptide repeat-containing protein, chloroplastic"/>
    <property type="match status" value="1"/>
</dbReference>
<evidence type="ECO:0000313" key="4">
    <source>
        <dbReference type="Proteomes" id="UP001279734"/>
    </source>
</evidence>
<comment type="caution">
    <text evidence="3">The sequence shown here is derived from an EMBL/GenBank/DDBJ whole genome shotgun (WGS) entry which is preliminary data.</text>
</comment>
<dbReference type="PROSITE" id="PS51375">
    <property type="entry name" value="PPR"/>
    <property type="match status" value="4"/>
</dbReference>
<keyword evidence="1" id="KW-0677">Repeat</keyword>
<dbReference type="InterPro" id="IPR011990">
    <property type="entry name" value="TPR-like_helical_dom_sf"/>
</dbReference>